<dbReference type="Proteomes" id="UP000504636">
    <property type="component" value="Unplaced"/>
</dbReference>
<sequence length="114" mass="12193">MGSFGRGLLSGVGGLFKRGATALGLYSSAPTSSDLGFEYEDTAARTVGEVESDDPNDPYVALGMPTSLPATPPRPISSSNMLTFLALPDIEDDWGWVNHLQEKGYWNSRKVPQG</sequence>
<proteinExistence type="predicted"/>
<reference evidence="4" key="2">
    <citation type="submission" date="2020-04" db="EMBL/GenBank/DDBJ databases">
        <authorList>
            <consortium name="NCBI Genome Project"/>
        </authorList>
    </citation>
    <scope>NUCLEOTIDE SEQUENCE</scope>
    <source>
        <strain evidence="4">CBS 304.34</strain>
    </source>
</reference>
<accession>A0A6A6YYN7</accession>
<reference evidence="4" key="3">
    <citation type="submission" date="2025-04" db="UniProtKB">
        <authorList>
            <consortium name="RefSeq"/>
        </authorList>
    </citation>
    <scope>IDENTIFICATION</scope>
    <source>
        <strain evidence="4">CBS 304.34</strain>
    </source>
</reference>
<protein>
    <submittedName>
        <fullName evidence="2 4">Uncharacterized protein</fullName>
    </submittedName>
</protein>
<dbReference type="EMBL" id="MU003695">
    <property type="protein sequence ID" value="KAF2814032.1"/>
    <property type="molecule type" value="Genomic_DNA"/>
</dbReference>
<evidence type="ECO:0000313" key="4">
    <source>
        <dbReference type="RefSeq" id="XP_033580996.1"/>
    </source>
</evidence>
<dbReference type="AlphaFoldDB" id="A0A6A6YYN7"/>
<gene>
    <name evidence="2 4" type="ORF">BDZ99DRAFT_459770</name>
</gene>
<feature type="region of interest" description="Disordered" evidence="1">
    <location>
        <begin position="49"/>
        <end position="75"/>
    </location>
</feature>
<evidence type="ECO:0000313" key="2">
    <source>
        <dbReference type="EMBL" id="KAF2814032.1"/>
    </source>
</evidence>
<evidence type="ECO:0000256" key="1">
    <source>
        <dbReference type="SAM" id="MobiDB-lite"/>
    </source>
</evidence>
<evidence type="ECO:0000313" key="3">
    <source>
        <dbReference type="Proteomes" id="UP000504636"/>
    </source>
</evidence>
<keyword evidence="3" id="KW-1185">Reference proteome</keyword>
<organism evidence="2">
    <name type="scientific">Mytilinidion resinicola</name>
    <dbReference type="NCBI Taxonomy" id="574789"/>
    <lineage>
        <taxon>Eukaryota</taxon>
        <taxon>Fungi</taxon>
        <taxon>Dikarya</taxon>
        <taxon>Ascomycota</taxon>
        <taxon>Pezizomycotina</taxon>
        <taxon>Dothideomycetes</taxon>
        <taxon>Pleosporomycetidae</taxon>
        <taxon>Mytilinidiales</taxon>
        <taxon>Mytilinidiaceae</taxon>
        <taxon>Mytilinidion</taxon>
    </lineage>
</organism>
<reference evidence="2 4" key="1">
    <citation type="journal article" date="2020" name="Stud. Mycol.">
        <title>101 Dothideomycetes genomes: a test case for predicting lifestyles and emergence of pathogens.</title>
        <authorList>
            <person name="Haridas S."/>
            <person name="Albert R."/>
            <person name="Binder M."/>
            <person name="Bloem J."/>
            <person name="Labutti K."/>
            <person name="Salamov A."/>
            <person name="Andreopoulos B."/>
            <person name="Baker S."/>
            <person name="Barry K."/>
            <person name="Bills G."/>
            <person name="Bluhm B."/>
            <person name="Cannon C."/>
            <person name="Castanera R."/>
            <person name="Culley D."/>
            <person name="Daum C."/>
            <person name="Ezra D."/>
            <person name="Gonzalez J."/>
            <person name="Henrissat B."/>
            <person name="Kuo A."/>
            <person name="Liang C."/>
            <person name="Lipzen A."/>
            <person name="Lutzoni F."/>
            <person name="Magnuson J."/>
            <person name="Mondo S."/>
            <person name="Nolan M."/>
            <person name="Ohm R."/>
            <person name="Pangilinan J."/>
            <person name="Park H.-J."/>
            <person name="Ramirez L."/>
            <person name="Alfaro M."/>
            <person name="Sun H."/>
            <person name="Tritt A."/>
            <person name="Yoshinaga Y."/>
            <person name="Zwiers L.-H."/>
            <person name="Turgeon B."/>
            <person name="Goodwin S."/>
            <person name="Spatafora J."/>
            <person name="Crous P."/>
            <person name="Grigoriev I."/>
        </authorList>
    </citation>
    <scope>NUCLEOTIDE SEQUENCE</scope>
    <source>
        <strain evidence="2 4">CBS 304.34</strain>
    </source>
</reference>
<dbReference type="RefSeq" id="XP_033580996.1">
    <property type="nucleotide sequence ID" value="XM_033719233.1"/>
</dbReference>
<name>A0A6A6YYN7_9PEZI</name>
<dbReference type="GeneID" id="54460126"/>